<proteinExistence type="predicted"/>
<dbReference type="Proteomes" id="UP001202328">
    <property type="component" value="Unassembled WGS sequence"/>
</dbReference>
<evidence type="ECO:0000313" key="2">
    <source>
        <dbReference type="Proteomes" id="UP001202328"/>
    </source>
</evidence>
<dbReference type="AlphaFoldDB" id="A0AAD4XA62"/>
<organism evidence="1 2">
    <name type="scientific">Papaver atlanticum</name>
    <dbReference type="NCBI Taxonomy" id="357466"/>
    <lineage>
        <taxon>Eukaryota</taxon>
        <taxon>Viridiplantae</taxon>
        <taxon>Streptophyta</taxon>
        <taxon>Embryophyta</taxon>
        <taxon>Tracheophyta</taxon>
        <taxon>Spermatophyta</taxon>
        <taxon>Magnoliopsida</taxon>
        <taxon>Ranunculales</taxon>
        <taxon>Papaveraceae</taxon>
        <taxon>Papaveroideae</taxon>
        <taxon>Papaver</taxon>
    </lineage>
</organism>
<keyword evidence="2" id="KW-1185">Reference proteome</keyword>
<name>A0AAD4XA62_9MAGN</name>
<protein>
    <recommendedName>
        <fullName evidence="3">Protein kinase domain-containing protein</fullName>
    </recommendedName>
</protein>
<evidence type="ECO:0000313" key="1">
    <source>
        <dbReference type="EMBL" id="KAI3869743.1"/>
    </source>
</evidence>
<reference evidence="1" key="1">
    <citation type="submission" date="2022-04" db="EMBL/GenBank/DDBJ databases">
        <title>A functionally conserved STORR gene fusion in Papaver species that diverged 16.8 million years ago.</title>
        <authorList>
            <person name="Catania T."/>
        </authorList>
    </citation>
    <scope>NUCLEOTIDE SEQUENCE</scope>
    <source>
        <strain evidence="1">S-188037</strain>
    </source>
</reference>
<sequence>MFTWKNINYIAERVFGTGSFGVVFQEILGSNLVLMANSWHNILCGDCKGKAWRYSLKGCGCSSYLHKTLAKPE</sequence>
<accession>A0AAD4XA62</accession>
<dbReference type="EMBL" id="JAJJMB010013238">
    <property type="protein sequence ID" value="KAI3869743.1"/>
    <property type="molecule type" value="Genomic_DNA"/>
</dbReference>
<gene>
    <name evidence="1" type="ORF">MKW98_030924</name>
</gene>
<evidence type="ECO:0008006" key="3">
    <source>
        <dbReference type="Google" id="ProtNLM"/>
    </source>
</evidence>
<comment type="caution">
    <text evidence="1">The sequence shown here is derived from an EMBL/GenBank/DDBJ whole genome shotgun (WGS) entry which is preliminary data.</text>
</comment>